<reference evidence="1 2" key="1">
    <citation type="journal article" date="2018" name="Evol. Lett.">
        <title>Horizontal gene cluster transfer increased hallucinogenic mushroom diversity.</title>
        <authorList>
            <person name="Reynolds H.T."/>
            <person name="Vijayakumar V."/>
            <person name="Gluck-Thaler E."/>
            <person name="Korotkin H.B."/>
            <person name="Matheny P.B."/>
            <person name="Slot J.C."/>
        </authorList>
    </citation>
    <scope>NUCLEOTIDE SEQUENCE [LARGE SCALE GENOMIC DNA]</scope>
    <source>
        <strain evidence="1 2">SRW20</strain>
    </source>
</reference>
<dbReference type="EMBL" id="NHYE01001387">
    <property type="protein sequence ID" value="PPQ96221.1"/>
    <property type="molecule type" value="Genomic_DNA"/>
</dbReference>
<dbReference type="OrthoDB" id="3037650at2759"/>
<dbReference type="Proteomes" id="UP000284706">
    <property type="component" value="Unassembled WGS sequence"/>
</dbReference>
<evidence type="ECO:0000313" key="2">
    <source>
        <dbReference type="Proteomes" id="UP000284706"/>
    </source>
</evidence>
<protein>
    <recommendedName>
        <fullName evidence="3">F-box domain-containing protein</fullName>
    </recommendedName>
</protein>
<name>A0A409XZS5_9AGAR</name>
<comment type="caution">
    <text evidence="1">The sequence shown here is derived from an EMBL/GenBank/DDBJ whole genome shotgun (WGS) entry which is preliminary data.</text>
</comment>
<accession>A0A409XZS5</accession>
<gene>
    <name evidence="1" type="ORF">CVT26_005592</name>
</gene>
<evidence type="ECO:0000313" key="1">
    <source>
        <dbReference type="EMBL" id="PPQ96221.1"/>
    </source>
</evidence>
<sequence>MNNLPAEIKDLVASFLSHPHDLTSLALTSSIYLFSAQWRLYRHLTLRSNFPNLRHTFELLCRNPKLKMAVRSLVLKTAEDWDKGLPIQRWFDLSILNGMSELRSIEFRRLPCVPAKDFQEFFAVVYRHCRKIEEIEVTEIIWPTSTSTPGWVLQSQLAVPLSVKKIIFESTFSSEMRSFFSSTFIAPYTRIESLDLSMEGNCEIFDDISHLCFENLKALRIVDFDTESSDELVHFLLTNPTIQSLAFPRASTLSVAGLKVTVLPNLRSISGPPGFFTQLATICDSVKLVAVLDIDFAGCGRSTEACTRLVDSVGGFPNLKHLSLSHTYSASLAAHVMYLFRDSNELEWWSGGFYCRHPDALTTVIPSMSAYLPTLKRVDLFEWTDETSPFTTEQMAGLHHMASELRSLQRICLFYTHLQSNELAVAFAVSRNLDEGRAGLVHIYKFKEGRTYISDRRRIGKNSEDWRNDILLT</sequence>
<dbReference type="AlphaFoldDB" id="A0A409XZS5"/>
<organism evidence="1 2">
    <name type="scientific">Gymnopilus dilepis</name>
    <dbReference type="NCBI Taxonomy" id="231916"/>
    <lineage>
        <taxon>Eukaryota</taxon>
        <taxon>Fungi</taxon>
        <taxon>Dikarya</taxon>
        <taxon>Basidiomycota</taxon>
        <taxon>Agaricomycotina</taxon>
        <taxon>Agaricomycetes</taxon>
        <taxon>Agaricomycetidae</taxon>
        <taxon>Agaricales</taxon>
        <taxon>Agaricineae</taxon>
        <taxon>Hymenogastraceae</taxon>
        <taxon>Gymnopilus</taxon>
    </lineage>
</organism>
<evidence type="ECO:0008006" key="3">
    <source>
        <dbReference type="Google" id="ProtNLM"/>
    </source>
</evidence>
<proteinExistence type="predicted"/>
<dbReference type="InterPro" id="IPR032675">
    <property type="entry name" value="LRR_dom_sf"/>
</dbReference>
<dbReference type="InParanoid" id="A0A409XZS5"/>
<dbReference type="SUPFAM" id="SSF52047">
    <property type="entry name" value="RNI-like"/>
    <property type="match status" value="1"/>
</dbReference>
<keyword evidence="2" id="KW-1185">Reference proteome</keyword>
<dbReference type="STRING" id="231916.A0A409XZS5"/>
<dbReference type="Gene3D" id="3.80.10.10">
    <property type="entry name" value="Ribonuclease Inhibitor"/>
    <property type="match status" value="1"/>
</dbReference>